<evidence type="ECO:0000313" key="4">
    <source>
        <dbReference type="Proteomes" id="UP000102041"/>
    </source>
</evidence>
<dbReference type="SUPFAM" id="SSF51283">
    <property type="entry name" value="dUTPase-like"/>
    <property type="match status" value="1"/>
</dbReference>
<reference evidence="2 5" key="2">
    <citation type="journal article" date="2013" name="Genome Announc.">
        <title>Complete genome sequence of pathogenic Guinea pig cytomegalovirus from salivary gland homogenates of infected animals.</title>
        <authorList>
            <person name="Yang D."/>
            <person name="Tamburro K."/>
            <person name="Dittmer D."/>
            <person name="Cui X."/>
            <person name="McVoy M.A."/>
            <person name="Hernandez-Alvarado N."/>
            <person name="Schleiss M.R."/>
        </authorList>
    </citation>
    <scope>NUCLEOTIDE SEQUENCE [LARGE SCALE GENOMIC DNA]</scope>
    <source>
        <strain evidence="2">21222</strain>
    </source>
</reference>
<reference evidence="3 4" key="1">
    <citation type="journal article" date="2011" name="J. Gen. Virol.">
        <title>Re-evaluation of the genome sequence of guinea pig cytomegalovirus.</title>
        <authorList>
            <person name="Kanai K."/>
            <person name="Yamada S."/>
            <person name="Yamamoto Y."/>
            <person name="Fukui Y."/>
            <person name="Kurane I."/>
            <person name="Inoue N."/>
        </authorList>
    </citation>
    <scope>NUCLEOTIDE SEQUENCE [LARGE SCALE GENOMIC DNA]</scope>
    <source>
        <strain evidence="3">22122</strain>
    </source>
</reference>
<protein>
    <submittedName>
        <fullName evidence="2 3">GP82</fullName>
    </submittedName>
</protein>
<dbReference type="Proteomes" id="UP000102041">
    <property type="component" value="Segment"/>
</dbReference>
<feature type="compositionally biased region" description="Acidic residues" evidence="1">
    <location>
        <begin position="399"/>
        <end position="423"/>
    </location>
</feature>
<dbReference type="Proteomes" id="UP000132784">
    <property type="component" value="Segment"/>
</dbReference>
<dbReference type="KEGG" id="vg:14536675"/>
<dbReference type="InterPro" id="IPR008649">
    <property type="entry name" value="Herpes_UL82/UL83"/>
</dbReference>
<accession>E9RH88</accession>
<gene>
    <name evidence="3" type="primary">GP82</name>
</gene>
<organismHost>
    <name type="scientific">Cavia porcellus</name>
    <name type="common">Guinea pig</name>
    <dbReference type="NCBI Taxonomy" id="10141"/>
</organismHost>
<dbReference type="GeneID" id="14536675"/>
<feature type="region of interest" description="Disordered" evidence="1">
    <location>
        <begin position="391"/>
        <end position="438"/>
    </location>
</feature>
<organism evidence="3 4">
    <name type="scientific">Guinea pig cytomegalovirus (strain 22122)</name>
    <name type="common">GPCMV</name>
    <dbReference type="NCBI Taxonomy" id="103920"/>
    <lineage>
        <taxon>Viruses</taxon>
        <taxon>Duplodnaviria</taxon>
        <taxon>Heunggongvirae</taxon>
        <taxon>Peploviricota</taxon>
        <taxon>Herviviricetes</taxon>
        <taxon>Herpesvirales</taxon>
        <taxon>Orthoherpesviridae</taxon>
        <taxon>Betaherpesvirinae</taxon>
        <taxon>Quwivirus</taxon>
        <taxon>Quwivirus caviidbeta2</taxon>
    </lineage>
</organism>
<proteinExistence type="predicted"/>
<dbReference type="Pfam" id="PF05784">
    <property type="entry name" value="Herpes_UL82_83"/>
    <property type="match status" value="1"/>
</dbReference>
<evidence type="ECO:0000313" key="2">
    <source>
        <dbReference type="EMBL" id="AGE11552.1"/>
    </source>
</evidence>
<dbReference type="InterPro" id="IPR036157">
    <property type="entry name" value="dUTPase-like_sf"/>
</dbReference>
<dbReference type="EMBL" id="AB592928">
    <property type="protein sequence ID" value="BAJ78540.1"/>
    <property type="molecule type" value="Genomic_DNA"/>
</dbReference>
<evidence type="ECO:0000313" key="5">
    <source>
        <dbReference type="Proteomes" id="UP000132784"/>
    </source>
</evidence>
<dbReference type="RefSeq" id="YP_007417848.1">
    <property type="nucleotide sequence ID" value="NC_020231.1"/>
</dbReference>
<evidence type="ECO:0000313" key="3">
    <source>
        <dbReference type="EMBL" id="BAJ78540.1"/>
    </source>
</evidence>
<dbReference type="EMBL" id="KC503762">
    <property type="protein sequence ID" value="AGE11552.1"/>
    <property type="molecule type" value="Genomic_DNA"/>
</dbReference>
<evidence type="ECO:0000256" key="1">
    <source>
        <dbReference type="SAM" id="MobiDB-lite"/>
    </source>
</evidence>
<name>E9RH88_GPCMV</name>
<keyword evidence="5" id="KW-1185">Reference proteome</keyword>
<sequence length="521" mass="57640">MAYVGLATRIHLGCVVVGEPLSPGERRRVRLQSLSLKQLTAPSVVCVAQDTIDRQCAVRVRFEVLYDTDALEQPHVTIQNVTSRRVSLSKEDLVNLIVFAIPVPRISIEGLRLVHGVRPARGHRLLRAHGEPLVDVERLCDDRWMLCTVVTSIRWETYKCDKHSDRRGSLRAALHIPIEHPGLYGFTHVVQDDLQRLDDVEIVGVETPDRTKKPGTLTLHVACWSQKAPTTLSLRLRLEKRQSPVSLVRYSGRSLRSHSANGLNIVLPHDTVLPPGKHVLLTVEATYESPDHIALFFPLPYKDVDVDVGCWGPGVMLTVKIRNPSIARVDLRRGMLLGSAHFFHRDLFKSADRPPEPAESPVRCSPATMTVSYTMKPRLDEVVRMQRSARYGLDAPPPDTDDDSDSSGDSSDGDSGEEDDSDGENAASGPKKHRPSVDAPLELRSCPARILPELVLYDLGIAMPCCALSLMRYTTGSPEDGGVRRTEFDVDGAMYHTGLICGGAPRRSATRRPTARPDTGR</sequence>